<protein>
    <submittedName>
        <fullName evidence="1">Uncharacterized protein</fullName>
    </submittedName>
</protein>
<name>A0ABD3XGV3_SINWO</name>
<comment type="caution">
    <text evidence="1">The sequence shown here is derived from an EMBL/GenBank/DDBJ whole genome shotgun (WGS) entry which is preliminary data.</text>
</comment>
<gene>
    <name evidence="1" type="ORF">ACJMK2_025388</name>
</gene>
<evidence type="ECO:0000313" key="2">
    <source>
        <dbReference type="Proteomes" id="UP001634394"/>
    </source>
</evidence>
<reference evidence="1 2" key="1">
    <citation type="submission" date="2024-11" db="EMBL/GenBank/DDBJ databases">
        <title>Chromosome-level genome assembly of the freshwater bivalve Anodonta woodiana.</title>
        <authorList>
            <person name="Chen X."/>
        </authorList>
    </citation>
    <scope>NUCLEOTIDE SEQUENCE [LARGE SCALE GENOMIC DNA]</scope>
    <source>
        <strain evidence="1">MN2024</strain>
        <tissue evidence="1">Gills</tissue>
    </source>
</reference>
<dbReference type="EMBL" id="JBJQND010000002">
    <property type="protein sequence ID" value="KAL3885312.1"/>
    <property type="molecule type" value="Genomic_DNA"/>
</dbReference>
<keyword evidence="2" id="KW-1185">Reference proteome</keyword>
<dbReference type="AlphaFoldDB" id="A0ABD3XGV3"/>
<evidence type="ECO:0000313" key="1">
    <source>
        <dbReference type="EMBL" id="KAL3885312.1"/>
    </source>
</evidence>
<proteinExistence type="predicted"/>
<accession>A0ABD3XGV3</accession>
<dbReference type="Proteomes" id="UP001634394">
    <property type="component" value="Unassembled WGS sequence"/>
</dbReference>
<organism evidence="1 2">
    <name type="scientific">Sinanodonta woodiana</name>
    <name type="common">Chinese pond mussel</name>
    <name type="synonym">Anodonta woodiana</name>
    <dbReference type="NCBI Taxonomy" id="1069815"/>
    <lineage>
        <taxon>Eukaryota</taxon>
        <taxon>Metazoa</taxon>
        <taxon>Spiralia</taxon>
        <taxon>Lophotrochozoa</taxon>
        <taxon>Mollusca</taxon>
        <taxon>Bivalvia</taxon>
        <taxon>Autobranchia</taxon>
        <taxon>Heteroconchia</taxon>
        <taxon>Palaeoheterodonta</taxon>
        <taxon>Unionida</taxon>
        <taxon>Unionoidea</taxon>
        <taxon>Unionidae</taxon>
        <taxon>Unioninae</taxon>
        <taxon>Sinanodonta</taxon>
    </lineage>
</organism>
<sequence length="87" mass="9918">MIYRTGSAWCMQPTSFARMPLVNQAVSIKHEPWITYQPQLSEDPSMPEIVDMCTCDESVLSPLYNLMSILCDVFLKQDNPSESKNES</sequence>